<evidence type="ECO:0000259" key="15">
    <source>
        <dbReference type="PROSITE" id="PS50893"/>
    </source>
</evidence>
<dbReference type="SUPFAM" id="SSF52540">
    <property type="entry name" value="P-loop containing nucleoside triphosphate hydrolases"/>
    <property type="match status" value="1"/>
</dbReference>
<dbReference type="InterPro" id="IPR017911">
    <property type="entry name" value="MacB-like_ATP-bd"/>
</dbReference>
<dbReference type="EMBL" id="JBHRSL010000001">
    <property type="protein sequence ID" value="MFC3050289.1"/>
    <property type="molecule type" value="Genomic_DNA"/>
</dbReference>
<dbReference type="Proteomes" id="UP001595444">
    <property type="component" value="Unassembled WGS sequence"/>
</dbReference>
<keyword evidence="17" id="KW-1185">Reference proteome</keyword>
<comment type="caution">
    <text evidence="16">The sequence shown here is derived from an EMBL/GenBank/DDBJ whole genome shotgun (WGS) entry which is preliminary data.</text>
</comment>
<keyword evidence="7" id="KW-0067">ATP-binding</keyword>
<feature type="domain" description="ABC transporter" evidence="15">
    <location>
        <begin position="9"/>
        <end position="247"/>
    </location>
</feature>
<keyword evidence="5 14" id="KW-0812">Transmembrane</keyword>
<evidence type="ECO:0000256" key="4">
    <source>
        <dbReference type="ARBA" id="ARBA00022519"/>
    </source>
</evidence>
<comment type="similarity">
    <text evidence="11">Belongs to the ABC-4 integral membrane protein family.</text>
</comment>
<dbReference type="Pfam" id="PF12704">
    <property type="entry name" value="MacB_PCD"/>
    <property type="match status" value="1"/>
</dbReference>
<keyword evidence="9 14" id="KW-0472">Membrane</keyword>
<feature type="region of interest" description="Disordered" evidence="13">
    <location>
        <begin position="227"/>
        <end position="252"/>
    </location>
</feature>
<feature type="transmembrane region" description="Helical" evidence="14">
    <location>
        <begin position="609"/>
        <end position="633"/>
    </location>
</feature>
<dbReference type="InterPro" id="IPR025857">
    <property type="entry name" value="MacB_PCD"/>
</dbReference>
<feature type="transmembrane region" description="Helical" evidence="14">
    <location>
        <begin position="580"/>
        <end position="603"/>
    </location>
</feature>
<keyword evidence="3" id="KW-1003">Cell membrane</keyword>
<proteinExistence type="inferred from homology"/>
<feature type="compositionally biased region" description="Polar residues" evidence="13">
    <location>
        <begin position="236"/>
        <end position="249"/>
    </location>
</feature>
<feature type="transmembrane region" description="Helical" evidence="14">
    <location>
        <begin position="272"/>
        <end position="295"/>
    </location>
</feature>
<comment type="similarity">
    <text evidence="12">Belongs to the ABC transporter superfamily. Macrolide exporter (TC 3.A.1.122) family.</text>
</comment>
<dbReference type="InterPro" id="IPR027417">
    <property type="entry name" value="P-loop_NTPase"/>
</dbReference>
<dbReference type="InterPro" id="IPR003439">
    <property type="entry name" value="ABC_transporter-like_ATP-bd"/>
</dbReference>
<keyword evidence="10" id="KW-0046">Antibiotic resistance</keyword>
<dbReference type="PANTHER" id="PTHR30572">
    <property type="entry name" value="MEMBRANE COMPONENT OF TRANSPORTER-RELATED"/>
    <property type="match status" value="1"/>
</dbReference>
<dbReference type="Pfam" id="PF02687">
    <property type="entry name" value="FtsX"/>
    <property type="match status" value="1"/>
</dbReference>
<name>A0ABV7CZW1_9PROT</name>
<keyword evidence="6" id="KW-0547">Nucleotide-binding</keyword>
<evidence type="ECO:0000256" key="3">
    <source>
        <dbReference type="ARBA" id="ARBA00022475"/>
    </source>
</evidence>
<dbReference type="PROSITE" id="PS00211">
    <property type="entry name" value="ABC_TRANSPORTER_1"/>
    <property type="match status" value="1"/>
</dbReference>
<keyword evidence="8 14" id="KW-1133">Transmembrane helix</keyword>
<feature type="transmembrane region" description="Helical" evidence="14">
    <location>
        <begin position="527"/>
        <end position="553"/>
    </location>
</feature>
<evidence type="ECO:0000256" key="2">
    <source>
        <dbReference type="ARBA" id="ARBA00022448"/>
    </source>
</evidence>
<dbReference type="InterPro" id="IPR003838">
    <property type="entry name" value="ABC3_permease_C"/>
</dbReference>
<dbReference type="CDD" id="cd03255">
    <property type="entry name" value="ABC_MJ0796_LolCDE_FtsE"/>
    <property type="match status" value="1"/>
</dbReference>
<dbReference type="PANTHER" id="PTHR30572:SF4">
    <property type="entry name" value="ABC TRANSPORTER PERMEASE YTRF"/>
    <property type="match status" value="1"/>
</dbReference>
<dbReference type="InterPro" id="IPR050250">
    <property type="entry name" value="Macrolide_Exporter_MacB"/>
</dbReference>
<dbReference type="RefSeq" id="WP_194214689.1">
    <property type="nucleotide sequence ID" value="NZ_CP061205.1"/>
</dbReference>
<comment type="subcellular location">
    <subcellularLocation>
        <location evidence="1">Cell inner membrane</location>
        <topology evidence="1">Multi-pass membrane protein</topology>
    </subcellularLocation>
</comment>
<dbReference type="Pfam" id="PF00005">
    <property type="entry name" value="ABC_tran"/>
    <property type="match status" value="1"/>
</dbReference>
<evidence type="ECO:0000256" key="10">
    <source>
        <dbReference type="ARBA" id="ARBA00023251"/>
    </source>
</evidence>
<evidence type="ECO:0000256" key="13">
    <source>
        <dbReference type="SAM" id="MobiDB-lite"/>
    </source>
</evidence>
<evidence type="ECO:0000256" key="5">
    <source>
        <dbReference type="ARBA" id="ARBA00022692"/>
    </source>
</evidence>
<evidence type="ECO:0000256" key="9">
    <source>
        <dbReference type="ARBA" id="ARBA00023136"/>
    </source>
</evidence>
<evidence type="ECO:0000256" key="11">
    <source>
        <dbReference type="ARBA" id="ARBA00038076"/>
    </source>
</evidence>
<accession>A0ABV7CZW1</accession>
<evidence type="ECO:0000256" key="6">
    <source>
        <dbReference type="ARBA" id="ARBA00022741"/>
    </source>
</evidence>
<evidence type="ECO:0000256" key="12">
    <source>
        <dbReference type="ARBA" id="ARBA00038388"/>
    </source>
</evidence>
<dbReference type="Gene3D" id="3.40.50.300">
    <property type="entry name" value="P-loop containing nucleotide triphosphate hydrolases"/>
    <property type="match status" value="1"/>
</dbReference>
<evidence type="ECO:0000256" key="1">
    <source>
        <dbReference type="ARBA" id="ARBA00004429"/>
    </source>
</evidence>
<reference evidence="17" key="1">
    <citation type="journal article" date="2019" name="Int. J. Syst. Evol. Microbiol.">
        <title>The Global Catalogue of Microorganisms (GCM) 10K type strain sequencing project: providing services to taxonomists for standard genome sequencing and annotation.</title>
        <authorList>
            <consortium name="The Broad Institute Genomics Platform"/>
            <consortium name="The Broad Institute Genome Sequencing Center for Infectious Disease"/>
            <person name="Wu L."/>
            <person name="Ma J."/>
        </authorList>
    </citation>
    <scope>NUCLEOTIDE SEQUENCE [LARGE SCALE GENOMIC DNA]</scope>
    <source>
        <strain evidence="17">KCTC 62164</strain>
    </source>
</reference>
<keyword evidence="4" id="KW-0997">Cell inner membrane</keyword>
<evidence type="ECO:0000256" key="8">
    <source>
        <dbReference type="ARBA" id="ARBA00022989"/>
    </source>
</evidence>
<keyword evidence="2" id="KW-0813">Transport</keyword>
<organism evidence="16 17">
    <name type="scientific">Kordiimonas pumila</name>
    <dbReference type="NCBI Taxonomy" id="2161677"/>
    <lineage>
        <taxon>Bacteria</taxon>
        <taxon>Pseudomonadati</taxon>
        <taxon>Pseudomonadota</taxon>
        <taxon>Alphaproteobacteria</taxon>
        <taxon>Kordiimonadales</taxon>
        <taxon>Kordiimonadaceae</taxon>
        <taxon>Kordiimonas</taxon>
    </lineage>
</organism>
<evidence type="ECO:0000313" key="17">
    <source>
        <dbReference type="Proteomes" id="UP001595444"/>
    </source>
</evidence>
<protein>
    <submittedName>
        <fullName evidence="16">MacB family efflux pump subunit</fullName>
    </submittedName>
</protein>
<evidence type="ECO:0000256" key="14">
    <source>
        <dbReference type="SAM" id="Phobius"/>
    </source>
</evidence>
<sequence length="650" mass="69459">MSEKSQPLIELKNISRHFSSGETTVKALDNVNLSIYPGEFVAIMGQSGSGKSTMMNVLGCLDRPTHGSYQIMGTDVSNLSPDELAALRRQTFGFIFQRYNLLGTANAAENVEVPALYAGLSRTERQTRAIELLTGLGLGDRCDHRPAQLSGGQQQRVAIARALMNNPPVILADEPTGALDSKSSEDVMDLLKKLNAEGRTIIVITHEEEVAAHAERIIRIGDGKIVADNGTKPENEQTGSTRQSHSKLTGGSIVGETGEAVRTALRALRVNFFRTTLTLLGIIIGVAAVITMMAVGNGSKEKVLTQISSMGTNILNIRPGAPGIRNSGDNATLLPSDAQAISDNISNIEAVVPQRSGKKTLRLGNIDASTTVEGVGHTFPIARDWEVEKGTFFTEADIRSYAAVIVLGATAEKNFFPYGDDPIGKFILVGNIPFEIIGVMKSKGAAPWGGDQDDTAWVPYTTGLVRLFGSNYLNSITVKVDDVAQIEQTEADITALLKERHQIENFNVRNTASFLEMATETQNTLTVLLGAVAAISLLVGGIGVMNIMLVSVIERTREIGIRMATGARRRDIMIQFNTEAGVVCTIGGVIGVLLGFFAGYILSLFDVEIAFSTGPALLAFVCAVGTGLLFGFLPARKAAHLDPVVALSSE</sequence>
<dbReference type="InterPro" id="IPR017871">
    <property type="entry name" value="ABC_transporter-like_CS"/>
</dbReference>
<gene>
    <name evidence="16" type="ORF">ACFOKA_00070</name>
</gene>
<dbReference type="InterPro" id="IPR003593">
    <property type="entry name" value="AAA+_ATPase"/>
</dbReference>
<dbReference type="PROSITE" id="PS50893">
    <property type="entry name" value="ABC_TRANSPORTER_2"/>
    <property type="match status" value="1"/>
</dbReference>
<evidence type="ECO:0000256" key="7">
    <source>
        <dbReference type="ARBA" id="ARBA00022840"/>
    </source>
</evidence>
<evidence type="ECO:0000313" key="16">
    <source>
        <dbReference type="EMBL" id="MFC3050289.1"/>
    </source>
</evidence>
<dbReference type="SMART" id="SM00382">
    <property type="entry name" value="AAA"/>
    <property type="match status" value="1"/>
</dbReference>